<dbReference type="EMBL" id="CM042033">
    <property type="protein sequence ID" value="KAI3773597.1"/>
    <property type="molecule type" value="Genomic_DNA"/>
</dbReference>
<sequence length="676" mass="76584">MDLFGPVRFRSIAKKSYCLDETSETVIEFIKRIENNCDTKILIIRSDNGTGLKNGLIISFCVEKGITQQFSTARTPQQNGVAERKNRTLIEAARTMLVDSRLPIIFWAEAVNTACYGLNRVLMVKQHSKTPYELLFKRKPYVKFFRTFGCTCTLLNTSDSLPKFVVAGDECTLDDLSTSGNQNIHDFMIGAQPVRVQTESSEDISSSTQTQEVQIDILESEENSEAAQSANDEQVTPDVQQEDFVSSNNQVDPQTSSSVDESINNSSDVNITNLPETIQVEDVPTHRVNSVHPVENIIGSIEEGVRTRSQSGVINICLYLCFLSLEEPKNVTIALQDANWIEAMEDELLQFKKLNVWYLVDLPEGKYPIGTKWVFWNKLVVRNKARLVVQGFYQEEGLDYDDVFASVARIEAIRIFLAYASFMKFKVYQMDVKTAFLYGVVKEEVYVNQPPGFEDPEHQFQVYKPDKALYGLHKAPHAWYETLSTHLVTNGFSRGPIDKTLFLKKFGDDLLLVQVYMDNIIYGSTNENLNREFEGVMKLKFEVSLMSRMQFFLGLLCKKQTNVSTSTAEAEYTAASSCCSQVIWIQHQLLEFGINFLDTPIFCDNEAVLGIVKNPIQHSKTKHIAIGLHFIGDCFDNGLIKVVHVDTLEKKADIFTKPFSIDRFNSLVEMLGMISF</sequence>
<name>A0ACB9FQY2_9ASTR</name>
<protein>
    <submittedName>
        <fullName evidence="1">Uncharacterized protein</fullName>
    </submittedName>
</protein>
<reference evidence="2" key="1">
    <citation type="journal article" date="2022" name="Mol. Ecol. Resour.">
        <title>The genomes of chicory, endive, great burdock and yacon provide insights into Asteraceae palaeo-polyploidization history and plant inulin production.</title>
        <authorList>
            <person name="Fan W."/>
            <person name="Wang S."/>
            <person name="Wang H."/>
            <person name="Wang A."/>
            <person name="Jiang F."/>
            <person name="Liu H."/>
            <person name="Zhao H."/>
            <person name="Xu D."/>
            <person name="Zhang Y."/>
        </authorList>
    </citation>
    <scope>NUCLEOTIDE SEQUENCE [LARGE SCALE GENOMIC DNA]</scope>
    <source>
        <strain evidence="2">cv. Yunnan</strain>
    </source>
</reference>
<evidence type="ECO:0000313" key="1">
    <source>
        <dbReference type="EMBL" id="KAI3773597.1"/>
    </source>
</evidence>
<comment type="caution">
    <text evidence="1">The sequence shown here is derived from an EMBL/GenBank/DDBJ whole genome shotgun (WGS) entry which is preliminary data.</text>
</comment>
<keyword evidence="2" id="KW-1185">Reference proteome</keyword>
<proteinExistence type="predicted"/>
<accession>A0ACB9FQY2</accession>
<dbReference type="Proteomes" id="UP001056120">
    <property type="component" value="Linkage Group LG16"/>
</dbReference>
<gene>
    <name evidence="1" type="ORF">L1987_48127</name>
</gene>
<organism evidence="1 2">
    <name type="scientific">Smallanthus sonchifolius</name>
    <dbReference type="NCBI Taxonomy" id="185202"/>
    <lineage>
        <taxon>Eukaryota</taxon>
        <taxon>Viridiplantae</taxon>
        <taxon>Streptophyta</taxon>
        <taxon>Embryophyta</taxon>
        <taxon>Tracheophyta</taxon>
        <taxon>Spermatophyta</taxon>
        <taxon>Magnoliopsida</taxon>
        <taxon>eudicotyledons</taxon>
        <taxon>Gunneridae</taxon>
        <taxon>Pentapetalae</taxon>
        <taxon>asterids</taxon>
        <taxon>campanulids</taxon>
        <taxon>Asterales</taxon>
        <taxon>Asteraceae</taxon>
        <taxon>Asteroideae</taxon>
        <taxon>Heliantheae alliance</taxon>
        <taxon>Millerieae</taxon>
        <taxon>Smallanthus</taxon>
    </lineage>
</organism>
<evidence type="ECO:0000313" key="2">
    <source>
        <dbReference type="Proteomes" id="UP001056120"/>
    </source>
</evidence>
<reference evidence="1 2" key="2">
    <citation type="journal article" date="2022" name="Mol. Ecol. Resour.">
        <title>The genomes of chicory, endive, great burdock and yacon provide insights into Asteraceae paleo-polyploidization history and plant inulin production.</title>
        <authorList>
            <person name="Fan W."/>
            <person name="Wang S."/>
            <person name="Wang H."/>
            <person name="Wang A."/>
            <person name="Jiang F."/>
            <person name="Liu H."/>
            <person name="Zhao H."/>
            <person name="Xu D."/>
            <person name="Zhang Y."/>
        </authorList>
    </citation>
    <scope>NUCLEOTIDE SEQUENCE [LARGE SCALE GENOMIC DNA]</scope>
    <source>
        <strain evidence="2">cv. Yunnan</strain>
        <tissue evidence="1">Leaves</tissue>
    </source>
</reference>